<dbReference type="PANTHER" id="PTHR30401:SF0">
    <property type="entry name" value="TRNA 2-SELENOURIDINE SYNTHASE"/>
    <property type="match status" value="1"/>
</dbReference>
<dbReference type="NCBIfam" id="TIGR03167">
    <property type="entry name" value="tRNA_sel_U_synt"/>
    <property type="match status" value="1"/>
</dbReference>
<dbReference type="Pfam" id="PF00581">
    <property type="entry name" value="Rhodanese"/>
    <property type="match status" value="1"/>
</dbReference>
<dbReference type="NCBIfam" id="NF008750">
    <property type="entry name" value="PRK11784.1-2"/>
    <property type="match status" value="1"/>
</dbReference>
<dbReference type="Gene3D" id="3.40.250.10">
    <property type="entry name" value="Rhodanese-like domain"/>
    <property type="match status" value="1"/>
</dbReference>
<dbReference type="PANTHER" id="PTHR30401">
    <property type="entry name" value="TRNA 2-SELENOURIDINE SYNTHASE"/>
    <property type="match status" value="1"/>
</dbReference>
<dbReference type="AlphaFoldDB" id="A0A381V4D0"/>
<organism evidence="3">
    <name type="scientific">marine metagenome</name>
    <dbReference type="NCBI Taxonomy" id="408172"/>
    <lineage>
        <taxon>unclassified sequences</taxon>
        <taxon>metagenomes</taxon>
        <taxon>ecological metagenomes</taxon>
    </lineage>
</organism>
<sequence length="343" mass="39121">MLVPLIKNKIPFIDVRAPNEFLIGAVPTSINLPILSNDERIEVGKIYKENGNQAAMEKGYSLVSGKIKNKRISNWIQFVENNPTAQVYCARGGQRSKIAQSWLKEIGVDIDIVEGGFKALRNTCLDILDSASRDNKEWIIIAGKTGSGKTKMIQQINNSIDLEGLANHRGSAFGSFETPQPTPINFENNLAYQYLSISSSKIFFEDESKTIGRVVIPEKFFDKMTSSKLVLIEEPIENRIQNIYDEYVKKGIKNNDQTELSKSLLRKLEKISKRLGGTNFKIVDNLIRSAFEKNDKEIHFEWIKQLLVNYYDKMYSYQLNQKKDRCIKSGDWAEVKQYILSST</sequence>
<name>A0A381V4D0_9ZZZZ</name>
<dbReference type="SMART" id="SM00450">
    <property type="entry name" value="RHOD"/>
    <property type="match status" value="1"/>
</dbReference>
<dbReference type="InterPro" id="IPR017582">
    <property type="entry name" value="SelU"/>
</dbReference>
<dbReference type="PROSITE" id="PS50206">
    <property type="entry name" value="RHODANESE_3"/>
    <property type="match status" value="1"/>
</dbReference>
<proteinExistence type="predicted"/>
<dbReference type="InterPro" id="IPR036873">
    <property type="entry name" value="Rhodanese-like_dom_sf"/>
</dbReference>
<dbReference type="InterPro" id="IPR027417">
    <property type="entry name" value="P-loop_NTPase"/>
</dbReference>
<dbReference type="SUPFAM" id="SSF52540">
    <property type="entry name" value="P-loop containing nucleoside triphosphate hydrolases"/>
    <property type="match status" value="1"/>
</dbReference>
<dbReference type="InterPro" id="IPR058840">
    <property type="entry name" value="AAA_SelU"/>
</dbReference>
<evidence type="ECO:0000259" key="2">
    <source>
        <dbReference type="PROSITE" id="PS50206"/>
    </source>
</evidence>
<reference evidence="3" key="1">
    <citation type="submission" date="2018-05" db="EMBL/GenBank/DDBJ databases">
        <authorList>
            <person name="Lanie J.A."/>
            <person name="Ng W.-L."/>
            <person name="Kazmierczak K.M."/>
            <person name="Andrzejewski T.M."/>
            <person name="Davidsen T.M."/>
            <person name="Wayne K.J."/>
            <person name="Tettelin H."/>
            <person name="Glass J.I."/>
            <person name="Rusch D."/>
            <person name="Podicherti R."/>
            <person name="Tsui H.-C.T."/>
            <person name="Winkler M.E."/>
        </authorList>
    </citation>
    <scope>NUCLEOTIDE SEQUENCE</scope>
</reference>
<dbReference type="EMBL" id="UINC01007735">
    <property type="protein sequence ID" value="SVA34841.1"/>
    <property type="molecule type" value="Genomic_DNA"/>
</dbReference>
<dbReference type="GO" id="GO:0043828">
    <property type="term" value="F:tRNA 2-selenouridine synthase activity"/>
    <property type="evidence" value="ECO:0007669"/>
    <property type="project" value="InterPro"/>
</dbReference>
<dbReference type="GO" id="GO:0002098">
    <property type="term" value="P:tRNA wobble uridine modification"/>
    <property type="evidence" value="ECO:0007669"/>
    <property type="project" value="InterPro"/>
</dbReference>
<dbReference type="NCBIfam" id="NF008751">
    <property type="entry name" value="PRK11784.1-3"/>
    <property type="match status" value="1"/>
</dbReference>
<protein>
    <recommendedName>
        <fullName evidence="2">Rhodanese domain-containing protein</fullName>
    </recommendedName>
</protein>
<gene>
    <name evidence="3" type="ORF">METZ01_LOCUS87695</name>
</gene>
<evidence type="ECO:0000256" key="1">
    <source>
        <dbReference type="ARBA" id="ARBA00023266"/>
    </source>
</evidence>
<dbReference type="Pfam" id="PF26341">
    <property type="entry name" value="AAA_SelU"/>
    <property type="match status" value="1"/>
</dbReference>
<feature type="domain" description="Rhodanese" evidence="2">
    <location>
        <begin position="6"/>
        <end position="129"/>
    </location>
</feature>
<keyword evidence="1" id="KW-0711">Selenium</keyword>
<accession>A0A381V4D0</accession>
<dbReference type="InterPro" id="IPR001763">
    <property type="entry name" value="Rhodanese-like_dom"/>
</dbReference>
<dbReference type="SUPFAM" id="SSF52821">
    <property type="entry name" value="Rhodanese/Cell cycle control phosphatase"/>
    <property type="match status" value="1"/>
</dbReference>
<evidence type="ECO:0000313" key="3">
    <source>
        <dbReference type="EMBL" id="SVA34841.1"/>
    </source>
</evidence>